<dbReference type="EMBL" id="FQWC01000002">
    <property type="protein sequence ID" value="SHG30965.1"/>
    <property type="molecule type" value="Genomic_DNA"/>
</dbReference>
<evidence type="ECO:0000313" key="2">
    <source>
        <dbReference type="EMBL" id="SHG30965.1"/>
    </source>
</evidence>
<evidence type="ECO:0000256" key="1">
    <source>
        <dbReference type="SAM" id="MobiDB-lite"/>
    </source>
</evidence>
<accession>A0A1M5IRW6</accession>
<feature type="compositionally biased region" description="Basic and acidic residues" evidence="1">
    <location>
        <begin position="1"/>
        <end position="22"/>
    </location>
</feature>
<name>A0A1M5IRW6_9FLAO</name>
<organism evidence="2 3">
    <name type="scientific">Flavobacterium defluvii</name>
    <dbReference type="NCBI Taxonomy" id="370979"/>
    <lineage>
        <taxon>Bacteria</taxon>
        <taxon>Pseudomonadati</taxon>
        <taxon>Bacteroidota</taxon>
        <taxon>Flavobacteriia</taxon>
        <taxon>Flavobacteriales</taxon>
        <taxon>Flavobacteriaceae</taxon>
        <taxon>Flavobacterium</taxon>
    </lineage>
</organism>
<feature type="region of interest" description="Disordered" evidence="1">
    <location>
        <begin position="1"/>
        <end position="41"/>
    </location>
</feature>
<keyword evidence="3" id="KW-1185">Reference proteome</keyword>
<sequence length="41" mass="5173">MDIREKHSDRFQDENNHNEHKIWTPTVDPRLFSQDRNPRRR</sequence>
<protein>
    <submittedName>
        <fullName evidence="2">Uncharacterized protein</fullName>
    </submittedName>
</protein>
<dbReference type="AlphaFoldDB" id="A0A1M5IRW6"/>
<evidence type="ECO:0000313" key="3">
    <source>
        <dbReference type="Proteomes" id="UP000184071"/>
    </source>
</evidence>
<proteinExistence type="predicted"/>
<reference evidence="3" key="1">
    <citation type="submission" date="2016-11" db="EMBL/GenBank/DDBJ databases">
        <authorList>
            <person name="Varghese N."/>
            <person name="Submissions S."/>
        </authorList>
    </citation>
    <scope>NUCLEOTIDE SEQUENCE [LARGE SCALE GENOMIC DNA]</scope>
    <source>
        <strain evidence="3">DSM 17963</strain>
    </source>
</reference>
<dbReference type="Proteomes" id="UP000184071">
    <property type="component" value="Unassembled WGS sequence"/>
</dbReference>
<dbReference type="STRING" id="370979.SAMN05443663_102489"/>
<gene>
    <name evidence="2" type="ORF">SAMN05443663_102489</name>
</gene>
<dbReference type="RefSeq" id="WP_262489292.1">
    <property type="nucleotide sequence ID" value="NZ_FQWC01000002.1"/>
</dbReference>